<dbReference type="PANTHER" id="PTHR11022">
    <property type="entry name" value="PEPTIDOGLYCAN RECOGNITION PROTEIN"/>
    <property type="match status" value="1"/>
</dbReference>
<evidence type="ECO:0000256" key="1">
    <source>
        <dbReference type="ARBA" id="ARBA00022588"/>
    </source>
</evidence>
<gene>
    <name evidence="3" type="ORF">OBRU01_13230</name>
</gene>
<dbReference type="InterPro" id="IPR036505">
    <property type="entry name" value="Amidase/PGRP_sf"/>
</dbReference>
<dbReference type="InterPro" id="IPR015510">
    <property type="entry name" value="PGRP"/>
</dbReference>
<dbReference type="EMBL" id="JTDY01002178">
    <property type="protein sequence ID" value="KOB71942.1"/>
    <property type="molecule type" value="Genomic_DNA"/>
</dbReference>
<accession>A0A0L7L8W0</accession>
<sequence>MALLGQTLPINFTNTLTVNTPTQEALDAARNLIKCGVEKGHLSPQYHVVAHKQLIATESPGRKLYSEVRRWPDWLENADSIKNKQR</sequence>
<dbReference type="PANTHER" id="PTHR11022:SF41">
    <property type="entry name" value="PEPTIDOGLYCAN-RECOGNITION PROTEIN LC-RELATED"/>
    <property type="match status" value="1"/>
</dbReference>
<keyword evidence="2" id="KW-0391">Immunity</keyword>
<protein>
    <submittedName>
        <fullName evidence="3">Peptidoglycan recognition protein SA</fullName>
    </submittedName>
</protein>
<dbReference type="GO" id="GO:0045087">
    <property type="term" value="P:innate immune response"/>
    <property type="evidence" value="ECO:0007669"/>
    <property type="project" value="UniProtKB-KW"/>
</dbReference>
<proteinExistence type="predicted"/>
<dbReference type="Proteomes" id="UP000037510">
    <property type="component" value="Unassembled WGS sequence"/>
</dbReference>
<organism evidence="3 4">
    <name type="scientific">Operophtera brumata</name>
    <name type="common">Winter moth</name>
    <name type="synonym">Phalaena brumata</name>
    <dbReference type="NCBI Taxonomy" id="104452"/>
    <lineage>
        <taxon>Eukaryota</taxon>
        <taxon>Metazoa</taxon>
        <taxon>Ecdysozoa</taxon>
        <taxon>Arthropoda</taxon>
        <taxon>Hexapoda</taxon>
        <taxon>Insecta</taxon>
        <taxon>Pterygota</taxon>
        <taxon>Neoptera</taxon>
        <taxon>Endopterygota</taxon>
        <taxon>Lepidoptera</taxon>
        <taxon>Glossata</taxon>
        <taxon>Ditrysia</taxon>
        <taxon>Geometroidea</taxon>
        <taxon>Geometridae</taxon>
        <taxon>Larentiinae</taxon>
        <taxon>Operophtera</taxon>
    </lineage>
</organism>
<dbReference type="GO" id="GO:0009253">
    <property type="term" value="P:peptidoglycan catabolic process"/>
    <property type="evidence" value="ECO:0007669"/>
    <property type="project" value="InterPro"/>
</dbReference>
<dbReference type="AlphaFoldDB" id="A0A0L7L8W0"/>
<comment type="caution">
    <text evidence="3">The sequence shown here is derived from an EMBL/GenBank/DDBJ whole genome shotgun (WGS) entry which is preliminary data.</text>
</comment>
<dbReference type="InterPro" id="IPR002502">
    <property type="entry name" value="Amidase_domain"/>
</dbReference>
<evidence type="ECO:0000256" key="2">
    <source>
        <dbReference type="ARBA" id="ARBA00022859"/>
    </source>
</evidence>
<keyword evidence="4" id="KW-1185">Reference proteome</keyword>
<name>A0A0L7L8W0_OPEBR</name>
<evidence type="ECO:0000313" key="3">
    <source>
        <dbReference type="EMBL" id="KOB71942.1"/>
    </source>
</evidence>
<keyword evidence="1" id="KW-0399">Innate immunity</keyword>
<dbReference type="Gene3D" id="3.40.80.10">
    <property type="entry name" value="Peptidoglycan recognition protein-like"/>
    <property type="match status" value="1"/>
</dbReference>
<dbReference type="GO" id="GO:0008745">
    <property type="term" value="F:N-acetylmuramoyl-L-alanine amidase activity"/>
    <property type="evidence" value="ECO:0007669"/>
    <property type="project" value="InterPro"/>
</dbReference>
<evidence type="ECO:0000313" key="4">
    <source>
        <dbReference type="Proteomes" id="UP000037510"/>
    </source>
</evidence>
<dbReference type="SUPFAM" id="SSF55846">
    <property type="entry name" value="N-acetylmuramoyl-L-alanine amidase-like"/>
    <property type="match status" value="1"/>
</dbReference>
<dbReference type="CDD" id="cd06583">
    <property type="entry name" value="PGRP"/>
    <property type="match status" value="1"/>
</dbReference>
<reference evidence="3 4" key="1">
    <citation type="journal article" date="2015" name="Genome Biol. Evol.">
        <title>The genome of winter moth (Operophtera brumata) provides a genomic perspective on sexual dimorphism and phenology.</title>
        <authorList>
            <person name="Derks M.F."/>
            <person name="Smit S."/>
            <person name="Salis L."/>
            <person name="Schijlen E."/>
            <person name="Bossers A."/>
            <person name="Mateman C."/>
            <person name="Pijl A.S."/>
            <person name="de Ridder D."/>
            <person name="Groenen M.A."/>
            <person name="Visser M.E."/>
            <person name="Megens H.J."/>
        </authorList>
    </citation>
    <scope>NUCLEOTIDE SEQUENCE [LARGE SCALE GENOMIC DNA]</scope>
    <source>
        <strain evidence="3">WM2013NL</strain>
        <tissue evidence="3">Head and thorax</tissue>
    </source>
</reference>